<reference evidence="4" key="1">
    <citation type="journal article" date="2023" name="IMA Fungus">
        <title>Comparative genomic study of the Penicillium genus elucidates a diverse pangenome and 15 lateral gene transfer events.</title>
        <authorList>
            <person name="Petersen C."/>
            <person name="Sorensen T."/>
            <person name="Nielsen M.R."/>
            <person name="Sondergaard T.E."/>
            <person name="Sorensen J.L."/>
            <person name="Fitzpatrick D.A."/>
            <person name="Frisvad J.C."/>
            <person name="Nielsen K.L."/>
        </authorList>
    </citation>
    <scope>NUCLEOTIDE SEQUENCE</scope>
    <source>
        <strain evidence="4">IBT 12815</strain>
    </source>
</reference>
<feature type="compositionally biased region" description="Basic and acidic residues" evidence="3">
    <location>
        <begin position="202"/>
        <end position="212"/>
    </location>
</feature>
<dbReference type="GO" id="GO:0043386">
    <property type="term" value="P:mycotoxin biosynthetic process"/>
    <property type="evidence" value="ECO:0007669"/>
    <property type="project" value="InterPro"/>
</dbReference>
<dbReference type="Pfam" id="PF11807">
    <property type="entry name" value="UstYa"/>
    <property type="match status" value="1"/>
</dbReference>
<evidence type="ECO:0000256" key="3">
    <source>
        <dbReference type="SAM" id="MobiDB-lite"/>
    </source>
</evidence>
<accession>A0AAD6H7N4</accession>
<comment type="pathway">
    <text evidence="1">Mycotoxin biosynthesis.</text>
</comment>
<protein>
    <submittedName>
        <fullName evidence="4">Uncharacterized protein</fullName>
    </submittedName>
</protein>
<dbReference type="EMBL" id="JAQJAE010000001">
    <property type="protein sequence ID" value="KAJ5615615.1"/>
    <property type="molecule type" value="Genomic_DNA"/>
</dbReference>
<keyword evidence="5" id="KW-1185">Reference proteome</keyword>
<name>A0AAD6H7N4_9EURO</name>
<organism evidence="4 5">
    <name type="scientific">Penicillium hordei</name>
    <dbReference type="NCBI Taxonomy" id="40994"/>
    <lineage>
        <taxon>Eukaryota</taxon>
        <taxon>Fungi</taxon>
        <taxon>Dikarya</taxon>
        <taxon>Ascomycota</taxon>
        <taxon>Pezizomycotina</taxon>
        <taxon>Eurotiomycetes</taxon>
        <taxon>Eurotiomycetidae</taxon>
        <taxon>Eurotiales</taxon>
        <taxon>Aspergillaceae</taxon>
        <taxon>Penicillium</taxon>
    </lineage>
</organism>
<sequence>MNTPQTSINGPGRPTDLEPAREWIAEREIQFGGGLVYNKQGKLLREPNLNGEEWVGSPTPEMDALWDHIEAGSIILLADSEADMVRDKTTLLDGYWVTGLDVIHQVHCLSNETEKLHVEHCLDYVRQAVMCNADISPVTHTWYESARTFGPDFRTKHTCRNFEALLQWSLDRSTEVAKVKGTGPETAQNPDVVVPGTLQGQNHKDHGEHAGH</sequence>
<evidence type="ECO:0000313" key="4">
    <source>
        <dbReference type="EMBL" id="KAJ5615615.1"/>
    </source>
</evidence>
<dbReference type="InterPro" id="IPR021765">
    <property type="entry name" value="UstYa-like"/>
</dbReference>
<evidence type="ECO:0000313" key="5">
    <source>
        <dbReference type="Proteomes" id="UP001213799"/>
    </source>
</evidence>
<feature type="region of interest" description="Disordered" evidence="3">
    <location>
        <begin position="180"/>
        <end position="212"/>
    </location>
</feature>
<dbReference type="GeneID" id="81582029"/>
<reference evidence="4" key="2">
    <citation type="submission" date="2023-01" db="EMBL/GenBank/DDBJ databases">
        <authorList>
            <person name="Petersen C."/>
        </authorList>
    </citation>
    <scope>NUCLEOTIDE SEQUENCE</scope>
    <source>
        <strain evidence="4">IBT 12815</strain>
    </source>
</reference>
<gene>
    <name evidence="4" type="ORF">N7537_000729</name>
</gene>
<comment type="similarity">
    <text evidence="2">Belongs to the ustYa family.</text>
</comment>
<dbReference type="AlphaFoldDB" id="A0AAD6H7N4"/>
<evidence type="ECO:0000256" key="2">
    <source>
        <dbReference type="ARBA" id="ARBA00035112"/>
    </source>
</evidence>
<proteinExistence type="inferred from homology"/>
<dbReference type="RefSeq" id="XP_056756782.1">
    <property type="nucleotide sequence ID" value="XM_056891787.1"/>
</dbReference>
<dbReference type="PANTHER" id="PTHR33365:SF4">
    <property type="entry name" value="CYCLOCHLOROTINE BIOSYNTHESIS PROTEIN O"/>
    <property type="match status" value="1"/>
</dbReference>
<dbReference type="PANTHER" id="PTHR33365">
    <property type="entry name" value="YALI0B05434P"/>
    <property type="match status" value="1"/>
</dbReference>
<dbReference type="Proteomes" id="UP001213799">
    <property type="component" value="Unassembled WGS sequence"/>
</dbReference>
<comment type="caution">
    <text evidence="4">The sequence shown here is derived from an EMBL/GenBank/DDBJ whole genome shotgun (WGS) entry which is preliminary data.</text>
</comment>
<evidence type="ECO:0000256" key="1">
    <source>
        <dbReference type="ARBA" id="ARBA00004685"/>
    </source>
</evidence>